<keyword evidence="3" id="KW-1185">Reference proteome</keyword>
<sequence>MRMIFAFAAACLCGGNALAAPPHYDVAAHFDPDGRLDAEVTITLSEGEAEKAFLLSQRFAVQPTALPHGVTMTVEPADSPMPALNRYVFRFAEPHAEPVKLHFRYAGPIDTEHDSGNKPLRPEGYELFLDHMWYPVGADIQTRFTVDATIDGLAPDLVVVAQGDVTRTPDGVRIKRDFLDIDLPLVAMRGLERAEAHGVEFYSRDLSAWRSRQYIKHSEAAARYFEAMFGPLPRKVRMAQVWRERSMGYARTAYTVVTEGRAGSPEDSEVGPGRHVAHEIAHAWWMLASPLTDDFWLVESAAEYMSMRYVEQAFGAEELAKNIAAKREATTKAGPVMGHGRPDRVQLYGKGPLLLVDLEHRIGRAAMDRLMIAMAKEPVHTTAIFLRHLTEIAGADAAREFDTALHT</sequence>
<feature type="signal peptide" evidence="1">
    <location>
        <begin position="1"/>
        <end position="19"/>
    </location>
</feature>
<dbReference type="Gene3D" id="1.10.390.10">
    <property type="entry name" value="Neutral Protease Domain 2"/>
    <property type="match status" value="1"/>
</dbReference>
<dbReference type="RefSeq" id="WP_148650803.1">
    <property type="nucleotide sequence ID" value="NZ_CP012199.1"/>
</dbReference>
<dbReference type="AlphaFoldDB" id="A0AA86L2K4"/>
<proteinExistence type="predicted"/>
<evidence type="ECO:0000313" key="2">
    <source>
        <dbReference type="EMBL" id="AMG73493.1"/>
    </source>
</evidence>
<keyword evidence="1" id="KW-0732">Signal</keyword>
<evidence type="ECO:0000256" key="1">
    <source>
        <dbReference type="SAM" id="SignalP"/>
    </source>
</evidence>
<accession>A0AA86L2K4</accession>
<dbReference type="KEGG" id="sgi:SGRAN_1100"/>
<organism evidence="2 3">
    <name type="scientific">Sphingopyxis granuli</name>
    <dbReference type="NCBI Taxonomy" id="267128"/>
    <lineage>
        <taxon>Bacteria</taxon>
        <taxon>Pseudomonadati</taxon>
        <taxon>Pseudomonadota</taxon>
        <taxon>Alphaproteobacteria</taxon>
        <taxon>Sphingomonadales</taxon>
        <taxon>Sphingomonadaceae</taxon>
        <taxon>Sphingopyxis</taxon>
    </lineage>
</organism>
<protein>
    <recommendedName>
        <fullName evidence="4">Peptidase M1 membrane alanine aminopeptidase domain-containing protein</fullName>
    </recommendedName>
</protein>
<evidence type="ECO:0000313" key="3">
    <source>
        <dbReference type="Proteomes" id="UP000058599"/>
    </source>
</evidence>
<dbReference type="EMBL" id="CP012199">
    <property type="protein sequence ID" value="AMG73493.1"/>
    <property type="molecule type" value="Genomic_DNA"/>
</dbReference>
<feature type="chain" id="PRO_5041685036" description="Peptidase M1 membrane alanine aminopeptidase domain-containing protein" evidence="1">
    <location>
        <begin position="20"/>
        <end position="407"/>
    </location>
</feature>
<dbReference type="InterPro" id="IPR027268">
    <property type="entry name" value="Peptidase_M4/M1_CTD_sf"/>
</dbReference>
<reference evidence="2 3" key="1">
    <citation type="journal article" date="2016" name="BMC Genomics">
        <title>Genomic analysis of the nitrate-respiring Sphingopyxis granuli (formerly Sphingomonas macrogoltabida) strain TFA.</title>
        <authorList>
            <person name="Garcia-Romero I."/>
            <person name="Perez-Pulido A.J."/>
            <person name="Gonzalez-Flores Y.E."/>
            <person name="Reyes-Ramirez F."/>
            <person name="Santero E."/>
            <person name="Floriano B."/>
        </authorList>
    </citation>
    <scope>NUCLEOTIDE SEQUENCE [LARGE SCALE GENOMIC DNA]</scope>
    <source>
        <strain evidence="2 3">TFA</strain>
    </source>
</reference>
<gene>
    <name evidence="2" type="ORF">SGRAN_1100</name>
</gene>
<dbReference type="Proteomes" id="UP000058599">
    <property type="component" value="Chromosome"/>
</dbReference>
<dbReference type="SUPFAM" id="SSF55486">
    <property type="entry name" value="Metalloproteases ('zincins'), catalytic domain"/>
    <property type="match status" value="1"/>
</dbReference>
<name>A0AA86L2K4_9SPHN</name>
<evidence type="ECO:0008006" key="4">
    <source>
        <dbReference type="Google" id="ProtNLM"/>
    </source>
</evidence>